<dbReference type="PROSITE" id="PS00630">
    <property type="entry name" value="IMP_2"/>
    <property type="match status" value="1"/>
</dbReference>
<keyword evidence="3 6" id="KW-0479">Metal-binding</keyword>
<dbReference type="PRINTS" id="PR00377">
    <property type="entry name" value="IMPHPHTASES"/>
</dbReference>
<dbReference type="GO" id="GO:0046872">
    <property type="term" value="F:metal ion binding"/>
    <property type="evidence" value="ECO:0007669"/>
    <property type="project" value="UniProtKB-KW"/>
</dbReference>
<dbReference type="InterPro" id="IPR020583">
    <property type="entry name" value="Inositol_monoP_metal-BS"/>
</dbReference>
<dbReference type="PANTHER" id="PTHR20854:SF4">
    <property type="entry name" value="INOSITOL-1-MONOPHOSPHATASE-RELATED"/>
    <property type="match status" value="1"/>
</dbReference>
<evidence type="ECO:0000313" key="8">
    <source>
        <dbReference type="Proteomes" id="UP000199137"/>
    </source>
</evidence>
<evidence type="ECO:0000256" key="2">
    <source>
        <dbReference type="ARBA" id="ARBA00013106"/>
    </source>
</evidence>
<evidence type="ECO:0000256" key="5">
    <source>
        <dbReference type="ARBA" id="ARBA00022842"/>
    </source>
</evidence>
<keyword evidence="4" id="KW-0378">Hydrolase</keyword>
<dbReference type="SUPFAM" id="SSF56655">
    <property type="entry name" value="Carbohydrate phosphatase"/>
    <property type="match status" value="1"/>
</dbReference>
<evidence type="ECO:0000256" key="1">
    <source>
        <dbReference type="ARBA" id="ARBA00001033"/>
    </source>
</evidence>
<dbReference type="GO" id="GO:0006020">
    <property type="term" value="P:inositol metabolic process"/>
    <property type="evidence" value="ECO:0007669"/>
    <property type="project" value="TreeGrafter"/>
</dbReference>
<dbReference type="CDD" id="cd01637">
    <property type="entry name" value="IMPase_like"/>
    <property type="match status" value="1"/>
</dbReference>
<reference evidence="7 8" key="1">
    <citation type="submission" date="2016-10" db="EMBL/GenBank/DDBJ databases">
        <authorList>
            <person name="de Groot N.N."/>
        </authorList>
    </citation>
    <scope>NUCLEOTIDE SEQUENCE [LARGE SCALE GENOMIC DNA]</scope>
    <source>
        <strain evidence="7 8">DSM 44637</strain>
    </source>
</reference>
<dbReference type="EC" id="3.1.3.25" evidence="2"/>
<keyword evidence="5 6" id="KW-0460">Magnesium</keyword>
<dbReference type="GO" id="GO:0007165">
    <property type="term" value="P:signal transduction"/>
    <property type="evidence" value="ECO:0007669"/>
    <property type="project" value="TreeGrafter"/>
</dbReference>
<organism evidence="7 8">
    <name type="scientific">Amycolatopsis rubida</name>
    <dbReference type="NCBI Taxonomy" id="112413"/>
    <lineage>
        <taxon>Bacteria</taxon>
        <taxon>Bacillati</taxon>
        <taxon>Actinomycetota</taxon>
        <taxon>Actinomycetes</taxon>
        <taxon>Pseudonocardiales</taxon>
        <taxon>Pseudonocardiaceae</taxon>
        <taxon>Amycolatopsis</taxon>
    </lineage>
</organism>
<dbReference type="Gene3D" id="3.40.190.80">
    <property type="match status" value="1"/>
</dbReference>
<comment type="cofactor">
    <cofactor evidence="6">
        <name>Mg(2+)</name>
        <dbReference type="ChEBI" id="CHEBI:18420"/>
    </cofactor>
</comment>
<feature type="binding site" evidence="6">
    <location>
        <position position="214"/>
    </location>
    <ligand>
        <name>Mg(2+)</name>
        <dbReference type="ChEBI" id="CHEBI:18420"/>
        <label>1</label>
        <note>catalytic</note>
    </ligand>
</feature>
<dbReference type="InterPro" id="IPR020550">
    <property type="entry name" value="Inositol_monophosphatase_CS"/>
</dbReference>
<accession>A0A1I5WK44</accession>
<dbReference type="InterPro" id="IPR000760">
    <property type="entry name" value="Inositol_monophosphatase-like"/>
</dbReference>
<evidence type="ECO:0000256" key="6">
    <source>
        <dbReference type="PIRSR" id="PIRSR600760-2"/>
    </source>
</evidence>
<gene>
    <name evidence="7" type="ORF">SAMN05421854_109271</name>
</gene>
<dbReference type="AlphaFoldDB" id="A0A1I5WK44"/>
<dbReference type="GO" id="GO:0046854">
    <property type="term" value="P:phosphatidylinositol phosphate biosynthetic process"/>
    <property type="evidence" value="ECO:0007669"/>
    <property type="project" value="InterPro"/>
</dbReference>
<dbReference type="RefSeq" id="WP_093575483.1">
    <property type="nucleotide sequence ID" value="NZ_FOWC01000009.1"/>
</dbReference>
<feature type="binding site" evidence="6">
    <location>
        <position position="83"/>
    </location>
    <ligand>
        <name>Mg(2+)</name>
        <dbReference type="ChEBI" id="CHEBI:18420"/>
        <label>1</label>
        <note>catalytic</note>
    </ligand>
</feature>
<dbReference type="Gene3D" id="3.30.540.10">
    <property type="entry name" value="Fructose-1,6-Bisphosphatase, subunit A, domain 1"/>
    <property type="match status" value="1"/>
</dbReference>
<dbReference type="STRING" id="112413.SAMN05421854_109271"/>
<evidence type="ECO:0000313" key="7">
    <source>
        <dbReference type="EMBL" id="SFQ20050.1"/>
    </source>
</evidence>
<dbReference type="GO" id="GO:0008934">
    <property type="term" value="F:inositol monophosphate 1-phosphatase activity"/>
    <property type="evidence" value="ECO:0007669"/>
    <property type="project" value="TreeGrafter"/>
</dbReference>
<dbReference type="Pfam" id="PF00459">
    <property type="entry name" value="Inositol_P"/>
    <property type="match status" value="1"/>
</dbReference>
<evidence type="ECO:0000256" key="4">
    <source>
        <dbReference type="ARBA" id="ARBA00022801"/>
    </source>
</evidence>
<comment type="catalytic activity">
    <reaction evidence="1">
        <text>a myo-inositol phosphate + H2O = myo-inositol + phosphate</text>
        <dbReference type="Rhea" id="RHEA:24056"/>
        <dbReference type="ChEBI" id="CHEBI:15377"/>
        <dbReference type="ChEBI" id="CHEBI:17268"/>
        <dbReference type="ChEBI" id="CHEBI:43474"/>
        <dbReference type="ChEBI" id="CHEBI:84139"/>
        <dbReference type="EC" id="3.1.3.25"/>
    </reaction>
</comment>
<dbReference type="Proteomes" id="UP000199137">
    <property type="component" value="Unassembled WGS sequence"/>
</dbReference>
<name>A0A1I5WK44_9PSEU</name>
<sequence>MSTFDTTRLLDVAHGAMDKAIDLLMRNRAGEVQAKGDRDLVTEVELAIERLVRDHLQEQTPDVGFVGEETGGTGNPEVYWVLDPVDGTVNFVHGVPLCAVALGLIHVDQPLLGVIDTPFLHHRYWATRGHGAFRDGDPIAVSRTKTLEESLISLSDYGAGEGGVARTGASARLDQALSQRAQRVRRIGSSAVELVWVADGTLDASLTLGNRSWDTAAGAIIAREAGALVVDADGSQHNTSSRCAVAVTPSLGDALLPLLRILRGTRYWPISATEGETASTARPARKRVVGATAFLATIGVGIGDDDTADTLAEREFSSSRDAQTWIERELPLAEFPAWVVQRPRGAAGAFLFGAVQRGRYAMEAKGCIAWQADEGSVDDVEAYLVEGQVRWRDAQGAAR</sequence>
<feature type="binding site" evidence="6">
    <location>
        <position position="86"/>
    </location>
    <ligand>
        <name>Mg(2+)</name>
        <dbReference type="ChEBI" id="CHEBI:18420"/>
        <label>1</label>
        <note>catalytic</note>
    </ligand>
</feature>
<evidence type="ECO:0000256" key="3">
    <source>
        <dbReference type="ARBA" id="ARBA00022723"/>
    </source>
</evidence>
<feature type="binding site" evidence="6">
    <location>
        <position position="68"/>
    </location>
    <ligand>
        <name>Mg(2+)</name>
        <dbReference type="ChEBI" id="CHEBI:18420"/>
        <label>1</label>
        <note>catalytic</note>
    </ligand>
</feature>
<dbReference type="PANTHER" id="PTHR20854">
    <property type="entry name" value="INOSITOL MONOPHOSPHATASE"/>
    <property type="match status" value="1"/>
</dbReference>
<dbReference type="EMBL" id="FOWC01000009">
    <property type="protein sequence ID" value="SFQ20050.1"/>
    <property type="molecule type" value="Genomic_DNA"/>
</dbReference>
<dbReference type="OrthoDB" id="9772456at2"/>
<protein>
    <recommendedName>
        <fullName evidence="2">inositol-phosphate phosphatase</fullName>
        <ecNumber evidence="2">3.1.3.25</ecNumber>
    </recommendedName>
</protein>
<proteinExistence type="predicted"/>
<dbReference type="PROSITE" id="PS00629">
    <property type="entry name" value="IMP_1"/>
    <property type="match status" value="1"/>
</dbReference>